<feature type="compositionally biased region" description="Basic and acidic residues" evidence="1">
    <location>
        <begin position="35"/>
        <end position="44"/>
    </location>
</feature>
<feature type="region of interest" description="Disordered" evidence="1">
    <location>
        <begin position="1"/>
        <end position="44"/>
    </location>
</feature>
<name>A0A1C4D5Q1_9BACI</name>
<sequence>MGRTKQGNRNAQANTNAKRGNRTSSEMVEFTTGRAKAEKNRPQD</sequence>
<evidence type="ECO:0000313" key="2">
    <source>
        <dbReference type="EMBL" id="SCC26626.1"/>
    </source>
</evidence>
<dbReference type="AlphaFoldDB" id="A0A1C4D5Q1"/>
<gene>
    <name evidence="2" type="ORF">GA0061094_3591</name>
</gene>
<dbReference type="Proteomes" id="UP000181997">
    <property type="component" value="Unassembled WGS sequence"/>
</dbReference>
<proteinExistence type="predicted"/>
<keyword evidence="3" id="KW-1185">Reference proteome</keyword>
<reference evidence="3" key="1">
    <citation type="submission" date="2016-08" db="EMBL/GenBank/DDBJ databases">
        <authorList>
            <person name="Varghese N."/>
            <person name="Submissions Spin"/>
        </authorList>
    </citation>
    <scope>NUCLEOTIDE SEQUENCE [LARGE SCALE GENOMIC DNA]</scope>
    <source>
        <strain evidence="3">SGD-1123</strain>
    </source>
</reference>
<dbReference type="EMBL" id="FMAU01000004">
    <property type="protein sequence ID" value="SCC26626.1"/>
    <property type="molecule type" value="Genomic_DNA"/>
</dbReference>
<protein>
    <submittedName>
        <fullName evidence="2">Uncharacterized protein</fullName>
    </submittedName>
</protein>
<evidence type="ECO:0000256" key="1">
    <source>
        <dbReference type="SAM" id="MobiDB-lite"/>
    </source>
</evidence>
<accession>A0A1C4D5Q1</accession>
<dbReference type="RefSeq" id="WP_268876512.1">
    <property type="nucleotide sequence ID" value="NZ_FMAU01000004.1"/>
</dbReference>
<evidence type="ECO:0000313" key="3">
    <source>
        <dbReference type="Proteomes" id="UP000181997"/>
    </source>
</evidence>
<organism evidence="2 3">
    <name type="scientific">[Bacillus] enclensis</name>
    <dbReference type="NCBI Taxonomy" id="1402860"/>
    <lineage>
        <taxon>Bacteria</taxon>
        <taxon>Bacillati</taxon>
        <taxon>Bacillota</taxon>
        <taxon>Bacilli</taxon>
        <taxon>Bacillales</taxon>
        <taxon>Bacillaceae</taxon>
        <taxon>Rossellomorea</taxon>
    </lineage>
</organism>
<feature type="compositionally biased region" description="Polar residues" evidence="1">
    <location>
        <begin position="1"/>
        <end position="26"/>
    </location>
</feature>